<keyword evidence="3" id="KW-0812">Transmembrane</keyword>
<dbReference type="GO" id="GO:0005509">
    <property type="term" value="F:calcium ion binding"/>
    <property type="evidence" value="ECO:0007669"/>
    <property type="project" value="InterPro"/>
</dbReference>
<keyword evidence="1" id="KW-0106">Calcium</keyword>
<feature type="domain" description="EF-hand" evidence="4">
    <location>
        <begin position="106"/>
        <end position="141"/>
    </location>
</feature>
<dbReference type="InterPro" id="IPR011992">
    <property type="entry name" value="EF-hand-dom_pair"/>
</dbReference>
<feature type="domain" description="EF-hand" evidence="4">
    <location>
        <begin position="337"/>
        <end position="372"/>
    </location>
</feature>
<feature type="domain" description="EF-hand" evidence="4">
    <location>
        <begin position="183"/>
        <end position="218"/>
    </location>
</feature>
<keyword evidence="3" id="KW-1133">Transmembrane helix</keyword>
<dbReference type="RefSeq" id="XP_009063089.1">
    <property type="nucleotide sequence ID" value="XM_009064841.1"/>
</dbReference>
<dbReference type="CTD" id="20251131"/>
<dbReference type="InterPro" id="IPR002048">
    <property type="entry name" value="EF_hand_dom"/>
</dbReference>
<evidence type="ECO:0000256" key="2">
    <source>
        <dbReference type="SAM" id="Coils"/>
    </source>
</evidence>
<dbReference type="Gene3D" id="1.10.238.10">
    <property type="entry name" value="EF-hand"/>
    <property type="match status" value="2"/>
</dbReference>
<dbReference type="EMBL" id="KB203141">
    <property type="protein sequence ID" value="ESO86226.1"/>
    <property type="molecule type" value="Genomic_DNA"/>
</dbReference>
<dbReference type="InterPro" id="IPR018247">
    <property type="entry name" value="EF_Hand_1_Ca_BS"/>
</dbReference>
<evidence type="ECO:0000259" key="4">
    <source>
        <dbReference type="PROSITE" id="PS50222"/>
    </source>
</evidence>
<evidence type="ECO:0000256" key="3">
    <source>
        <dbReference type="SAM" id="Phobius"/>
    </source>
</evidence>
<accession>V3ZYZ4</accession>
<keyword evidence="6" id="KW-1185">Reference proteome</keyword>
<dbReference type="PROSITE" id="PS50222">
    <property type="entry name" value="EF_HAND_2"/>
    <property type="match status" value="4"/>
</dbReference>
<dbReference type="STRING" id="225164.V3ZYZ4"/>
<feature type="domain" description="EF-hand" evidence="4">
    <location>
        <begin position="260"/>
        <end position="295"/>
    </location>
</feature>
<evidence type="ECO:0000313" key="6">
    <source>
        <dbReference type="Proteomes" id="UP000030746"/>
    </source>
</evidence>
<dbReference type="Proteomes" id="UP000030746">
    <property type="component" value="Unassembled WGS sequence"/>
</dbReference>
<gene>
    <name evidence="5" type="ORF">LOTGIDRAFT_239634</name>
</gene>
<dbReference type="SMART" id="SM00054">
    <property type="entry name" value="EFh"/>
    <property type="match status" value="4"/>
</dbReference>
<keyword evidence="3" id="KW-0472">Membrane</keyword>
<dbReference type="KEGG" id="lgi:LOTGIDRAFT_239634"/>
<evidence type="ECO:0000313" key="5">
    <source>
        <dbReference type="EMBL" id="ESO86226.1"/>
    </source>
</evidence>
<dbReference type="HOGENOM" id="CLU_523047_0_0_1"/>
<dbReference type="GeneID" id="20251131"/>
<dbReference type="Pfam" id="PF13202">
    <property type="entry name" value="EF-hand_5"/>
    <property type="match status" value="2"/>
</dbReference>
<sequence>MSDTILTTKLVVRLFSVWGDEVRRGHVVFKRQGVFYTHNKTSSKSVIWVGMQCVAIFLVAMVIGSQGAAPLHKRLLTLNLDIDAALNAALGDGILTRVELGTALNLDADQLDQILAKVDVNANGQVDVDEVANLKTQLNADGNVGLNLGKRLLNLNLDIDAALNAALGDGILTRVELGTALNLDAGQLDQILAKVDVNANGQIDVDEVANLKTQLNADGNVGLNLGKRLLNLNLDIDAALNAALGDGILTRVELGTALNLDADQLDQLLAKVDVNANGQVDVDEVANLKSQLNADGNVGLNLGKRLLNLNLDIDAALNAALGDGILTRVELGTALNLDADQLDQILAKVDVNANGQVDANELAQLETELNELEKESSGVVNLAARISFWLRHPNQLTRYFLQLWRNTISRVDLNSSVSVSPAQNIAPSSSIVTSSSQMMTSSTDVLMSSSRLPTSSSDLVITSFEPVTSEMMSSTPILSSSAMLSSSTPEMAVAPSSVIETTSVITEVFTVVVTAQGQLGL</sequence>
<reference evidence="5 6" key="1">
    <citation type="journal article" date="2013" name="Nature">
        <title>Insights into bilaterian evolution from three spiralian genomes.</title>
        <authorList>
            <person name="Simakov O."/>
            <person name="Marletaz F."/>
            <person name="Cho S.J."/>
            <person name="Edsinger-Gonzales E."/>
            <person name="Havlak P."/>
            <person name="Hellsten U."/>
            <person name="Kuo D.H."/>
            <person name="Larsson T."/>
            <person name="Lv J."/>
            <person name="Arendt D."/>
            <person name="Savage R."/>
            <person name="Osoegawa K."/>
            <person name="de Jong P."/>
            <person name="Grimwood J."/>
            <person name="Chapman J.A."/>
            <person name="Shapiro H."/>
            <person name="Aerts A."/>
            <person name="Otillar R.P."/>
            <person name="Terry A.Y."/>
            <person name="Boore J.L."/>
            <person name="Grigoriev I.V."/>
            <person name="Lindberg D.R."/>
            <person name="Seaver E.C."/>
            <person name="Weisblat D.A."/>
            <person name="Putnam N.H."/>
            <person name="Rokhsar D.S."/>
        </authorList>
    </citation>
    <scope>NUCLEOTIDE SEQUENCE [LARGE SCALE GENOMIC DNA]</scope>
</reference>
<dbReference type="AlphaFoldDB" id="V3ZYZ4"/>
<dbReference type="PROSITE" id="PS00018">
    <property type="entry name" value="EF_HAND_1"/>
    <property type="match status" value="4"/>
</dbReference>
<protein>
    <recommendedName>
        <fullName evidence="4">EF-hand domain-containing protein</fullName>
    </recommendedName>
</protein>
<name>V3ZYZ4_LOTGI</name>
<proteinExistence type="predicted"/>
<keyword evidence="2" id="KW-0175">Coiled coil</keyword>
<feature type="coiled-coil region" evidence="2">
    <location>
        <begin position="355"/>
        <end position="382"/>
    </location>
</feature>
<dbReference type="SUPFAM" id="SSF47473">
    <property type="entry name" value="EF-hand"/>
    <property type="match status" value="2"/>
</dbReference>
<evidence type="ECO:0000256" key="1">
    <source>
        <dbReference type="ARBA" id="ARBA00022837"/>
    </source>
</evidence>
<feature type="transmembrane region" description="Helical" evidence="3">
    <location>
        <begin position="45"/>
        <end position="64"/>
    </location>
</feature>
<organism evidence="5 6">
    <name type="scientific">Lottia gigantea</name>
    <name type="common">Giant owl limpet</name>
    <dbReference type="NCBI Taxonomy" id="225164"/>
    <lineage>
        <taxon>Eukaryota</taxon>
        <taxon>Metazoa</taxon>
        <taxon>Spiralia</taxon>
        <taxon>Lophotrochozoa</taxon>
        <taxon>Mollusca</taxon>
        <taxon>Gastropoda</taxon>
        <taxon>Patellogastropoda</taxon>
        <taxon>Lottioidea</taxon>
        <taxon>Lottiidae</taxon>
        <taxon>Lottia</taxon>
    </lineage>
</organism>